<reference evidence="4" key="1">
    <citation type="journal article" date="2016" name="Nat. Commun.">
        <title>The Gonium pectorale genome demonstrates co-option of cell cycle regulation during the evolution of multicellularity.</title>
        <authorList>
            <person name="Hanschen E.R."/>
            <person name="Marriage T.N."/>
            <person name="Ferris P.J."/>
            <person name="Hamaji T."/>
            <person name="Toyoda A."/>
            <person name="Fujiyama A."/>
            <person name="Neme R."/>
            <person name="Noguchi H."/>
            <person name="Minakuchi Y."/>
            <person name="Suzuki M."/>
            <person name="Kawai-Toyooka H."/>
            <person name="Smith D.R."/>
            <person name="Sparks H."/>
            <person name="Anderson J."/>
            <person name="Bakaric R."/>
            <person name="Luria V."/>
            <person name="Karger A."/>
            <person name="Kirschner M.W."/>
            <person name="Durand P.M."/>
            <person name="Michod R.E."/>
            <person name="Nozaki H."/>
            <person name="Olson B.J."/>
        </authorList>
    </citation>
    <scope>NUCLEOTIDE SEQUENCE [LARGE SCALE GENOMIC DNA]</scope>
    <source>
        <strain evidence="4">NIES-2863</strain>
    </source>
</reference>
<feature type="compositionally biased region" description="Polar residues" evidence="1">
    <location>
        <begin position="7"/>
        <end position="24"/>
    </location>
</feature>
<feature type="compositionally biased region" description="Gly residues" evidence="1">
    <location>
        <begin position="71"/>
        <end position="80"/>
    </location>
</feature>
<keyword evidence="4" id="KW-1185">Reference proteome</keyword>
<dbReference type="Pfam" id="PF00170">
    <property type="entry name" value="bZIP_1"/>
    <property type="match status" value="1"/>
</dbReference>
<sequence length="140" mass="14024">MSRAGPTGTSPSSAEAPSRSLRNPSASTLAAAEALAAAAAAATAATAETAARAARDSAAAGDAHDGDDAGCVGGVSGGGGHSHRTLASRREKNRLAAKRCRDRKQAHLLALEAELSKQQAANEALARHVEALVGLYQQVC</sequence>
<dbReference type="OrthoDB" id="295274at2759"/>
<dbReference type="SUPFAM" id="SSF57959">
    <property type="entry name" value="Leucine zipper domain"/>
    <property type="match status" value="1"/>
</dbReference>
<comment type="caution">
    <text evidence="3">The sequence shown here is derived from an EMBL/GenBank/DDBJ whole genome shotgun (WGS) entry which is preliminary data.</text>
</comment>
<organism evidence="3 4">
    <name type="scientific">Gonium pectorale</name>
    <name type="common">Green alga</name>
    <dbReference type="NCBI Taxonomy" id="33097"/>
    <lineage>
        <taxon>Eukaryota</taxon>
        <taxon>Viridiplantae</taxon>
        <taxon>Chlorophyta</taxon>
        <taxon>core chlorophytes</taxon>
        <taxon>Chlorophyceae</taxon>
        <taxon>CS clade</taxon>
        <taxon>Chlamydomonadales</taxon>
        <taxon>Volvocaceae</taxon>
        <taxon>Gonium</taxon>
    </lineage>
</organism>
<dbReference type="AlphaFoldDB" id="A0A150FWK5"/>
<name>A0A150FWK5_GONPE</name>
<protein>
    <recommendedName>
        <fullName evidence="2">BZIP domain-containing protein</fullName>
    </recommendedName>
</protein>
<dbReference type="GO" id="GO:0003700">
    <property type="term" value="F:DNA-binding transcription factor activity"/>
    <property type="evidence" value="ECO:0007669"/>
    <property type="project" value="InterPro"/>
</dbReference>
<feature type="region of interest" description="Disordered" evidence="1">
    <location>
        <begin position="46"/>
        <end position="99"/>
    </location>
</feature>
<dbReference type="PROSITE" id="PS00036">
    <property type="entry name" value="BZIP_BASIC"/>
    <property type="match status" value="1"/>
</dbReference>
<dbReference type="Gene3D" id="1.20.5.170">
    <property type="match status" value="1"/>
</dbReference>
<evidence type="ECO:0000259" key="2">
    <source>
        <dbReference type="PROSITE" id="PS50217"/>
    </source>
</evidence>
<gene>
    <name evidence="3" type="ORF">GPECTOR_478g411</name>
</gene>
<dbReference type="Proteomes" id="UP000075714">
    <property type="component" value="Unassembled WGS sequence"/>
</dbReference>
<feature type="domain" description="BZIP" evidence="2">
    <location>
        <begin position="89"/>
        <end position="132"/>
    </location>
</feature>
<dbReference type="EMBL" id="LSYV01000475">
    <property type="protein sequence ID" value="KXZ41420.1"/>
    <property type="molecule type" value="Genomic_DNA"/>
</dbReference>
<accession>A0A150FWK5</accession>
<evidence type="ECO:0000313" key="4">
    <source>
        <dbReference type="Proteomes" id="UP000075714"/>
    </source>
</evidence>
<feature type="region of interest" description="Disordered" evidence="1">
    <location>
        <begin position="1"/>
        <end position="29"/>
    </location>
</feature>
<evidence type="ECO:0000256" key="1">
    <source>
        <dbReference type="SAM" id="MobiDB-lite"/>
    </source>
</evidence>
<feature type="compositionally biased region" description="Low complexity" evidence="1">
    <location>
        <begin position="46"/>
        <end position="61"/>
    </location>
</feature>
<dbReference type="CDD" id="cd14686">
    <property type="entry name" value="bZIP"/>
    <property type="match status" value="1"/>
</dbReference>
<dbReference type="PROSITE" id="PS50217">
    <property type="entry name" value="BZIP"/>
    <property type="match status" value="1"/>
</dbReference>
<dbReference type="InterPro" id="IPR004827">
    <property type="entry name" value="bZIP"/>
</dbReference>
<proteinExistence type="predicted"/>
<dbReference type="InterPro" id="IPR046347">
    <property type="entry name" value="bZIP_sf"/>
</dbReference>
<dbReference type="SMART" id="SM00338">
    <property type="entry name" value="BRLZ"/>
    <property type="match status" value="1"/>
</dbReference>
<evidence type="ECO:0000313" key="3">
    <source>
        <dbReference type="EMBL" id="KXZ41420.1"/>
    </source>
</evidence>